<dbReference type="STRING" id="1442371.A0A0D2JIF9"/>
<dbReference type="InterPro" id="IPR016160">
    <property type="entry name" value="Ald_DH_CS_CYS"/>
</dbReference>
<dbReference type="InterPro" id="IPR029510">
    <property type="entry name" value="Ald_DH_CS_GLU"/>
</dbReference>
<dbReference type="PROSITE" id="PS00687">
    <property type="entry name" value="ALDEHYDE_DEHYDR_GLU"/>
    <property type="match status" value="1"/>
</dbReference>
<dbReference type="SUPFAM" id="SSF53720">
    <property type="entry name" value="ALDH-like"/>
    <property type="match status" value="1"/>
</dbReference>
<evidence type="ECO:0000256" key="1">
    <source>
        <dbReference type="ARBA" id="ARBA00009986"/>
    </source>
</evidence>
<reference evidence="8 9" key="1">
    <citation type="submission" date="2015-01" db="EMBL/GenBank/DDBJ databases">
        <title>The Genome Sequence of Fonsecaea multimorphosa CBS 102226.</title>
        <authorList>
            <consortium name="The Broad Institute Genomics Platform"/>
            <person name="Cuomo C."/>
            <person name="de Hoog S."/>
            <person name="Gorbushina A."/>
            <person name="Stielow B."/>
            <person name="Teixiera M."/>
            <person name="Abouelleil A."/>
            <person name="Chapman S.B."/>
            <person name="Priest M."/>
            <person name="Young S.K."/>
            <person name="Wortman J."/>
            <person name="Nusbaum C."/>
            <person name="Birren B."/>
        </authorList>
    </citation>
    <scope>NUCLEOTIDE SEQUENCE [LARGE SCALE GENOMIC DNA]</scope>
    <source>
        <strain evidence="8 9">CBS 102226</strain>
    </source>
</reference>
<proteinExistence type="inferred from homology"/>
<dbReference type="EMBL" id="KN848099">
    <property type="protein sequence ID" value="KIX92912.1"/>
    <property type="molecule type" value="Genomic_DNA"/>
</dbReference>
<sequence>MPSFGPVTRYPLSSDDPAHQFEVHNPATGDVITTVQGAGVLEVERAIATAQKAYEEWRWVSPSQRAIYLNKAADHLAAHFDELAYLLSAENGKPVAQARDYDINFLVLVFRYFGSLIDKLPGELYDKGGVYTSVLREPFGVVVGILPFNWPPLHAGGKAAPAIAAGNTIILKPGEQAPLTVLRVVELLQEVLPPGVVQAIPAQGIAVPQALISSPHVKKVSFTGSTRGGAGAAALAAQSITPMVLELGGKNALIVFDDADLDLAVSSAIDGGFFNKGEACTASSRVLAQKGIYDKFIRRLGAAVRRLKVGDGSNPQTHIGGQITKQHQQRVEEYIRIGAEEGAKIFAQAPKPTDPRLAKGFYVQPTLFTGVTRDMRIAKEEVFGPVVAVIQFETYEEAISITNDSDYGLVAAVFTQDHTKALRASREIDVGIVYINNFSRLVLGTPFGGAKQSGYGREHCIETLRDYSRAKAVHVPSGIGPVPRWRVLDDITANLSDEETGDTV</sequence>
<name>A0A0D2JIF9_9EURO</name>
<dbReference type="AlphaFoldDB" id="A0A0D2JIF9"/>
<evidence type="ECO:0000259" key="7">
    <source>
        <dbReference type="Pfam" id="PF00171"/>
    </source>
</evidence>
<evidence type="ECO:0000256" key="3">
    <source>
        <dbReference type="ARBA" id="ARBA00024226"/>
    </source>
</evidence>
<dbReference type="InterPro" id="IPR016162">
    <property type="entry name" value="Ald_DH_N"/>
</dbReference>
<evidence type="ECO:0000313" key="8">
    <source>
        <dbReference type="EMBL" id="KIX92912.1"/>
    </source>
</evidence>
<dbReference type="CDD" id="cd07078">
    <property type="entry name" value="ALDH"/>
    <property type="match status" value="1"/>
</dbReference>
<comment type="catalytic activity">
    <reaction evidence="4">
        <text>an aldehyde + NAD(+) + H2O = a carboxylate + NADH + 2 H(+)</text>
        <dbReference type="Rhea" id="RHEA:16185"/>
        <dbReference type="ChEBI" id="CHEBI:15377"/>
        <dbReference type="ChEBI" id="CHEBI:15378"/>
        <dbReference type="ChEBI" id="CHEBI:17478"/>
        <dbReference type="ChEBI" id="CHEBI:29067"/>
        <dbReference type="ChEBI" id="CHEBI:57540"/>
        <dbReference type="ChEBI" id="CHEBI:57945"/>
        <dbReference type="EC" id="1.2.1.3"/>
    </reaction>
</comment>
<dbReference type="VEuPathDB" id="FungiDB:Z520_11388"/>
<dbReference type="OrthoDB" id="310895at2759"/>
<organism evidence="8 9">
    <name type="scientific">Fonsecaea multimorphosa CBS 102226</name>
    <dbReference type="NCBI Taxonomy" id="1442371"/>
    <lineage>
        <taxon>Eukaryota</taxon>
        <taxon>Fungi</taxon>
        <taxon>Dikarya</taxon>
        <taxon>Ascomycota</taxon>
        <taxon>Pezizomycotina</taxon>
        <taxon>Eurotiomycetes</taxon>
        <taxon>Chaetothyriomycetidae</taxon>
        <taxon>Chaetothyriales</taxon>
        <taxon>Herpotrichiellaceae</taxon>
        <taxon>Fonsecaea</taxon>
    </lineage>
</organism>
<dbReference type="GeneID" id="27717134"/>
<dbReference type="InterPro" id="IPR016163">
    <property type="entry name" value="Ald_DH_C"/>
</dbReference>
<dbReference type="FunFam" id="3.40.605.10:FF:000007">
    <property type="entry name" value="NAD/NADP-dependent betaine aldehyde dehydrogenase"/>
    <property type="match status" value="1"/>
</dbReference>
<dbReference type="Proteomes" id="UP000053411">
    <property type="component" value="Unassembled WGS sequence"/>
</dbReference>
<dbReference type="Pfam" id="PF00171">
    <property type="entry name" value="Aldedh"/>
    <property type="match status" value="1"/>
</dbReference>
<dbReference type="Gene3D" id="3.40.309.10">
    <property type="entry name" value="Aldehyde Dehydrogenase, Chain A, domain 2"/>
    <property type="match status" value="1"/>
</dbReference>
<evidence type="ECO:0000256" key="5">
    <source>
        <dbReference type="PROSITE-ProRule" id="PRU10007"/>
    </source>
</evidence>
<evidence type="ECO:0000256" key="2">
    <source>
        <dbReference type="ARBA" id="ARBA00023002"/>
    </source>
</evidence>
<feature type="active site" evidence="5">
    <location>
        <position position="246"/>
    </location>
</feature>
<accession>A0A0D2JIF9</accession>
<dbReference type="InterPro" id="IPR015590">
    <property type="entry name" value="Aldehyde_DH_dom"/>
</dbReference>
<gene>
    <name evidence="8" type="ORF">Z520_11388</name>
</gene>
<dbReference type="Gene3D" id="3.40.605.10">
    <property type="entry name" value="Aldehyde Dehydrogenase, Chain A, domain 1"/>
    <property type="match status" value="1"/>
</dbReference>
<comment type="similarity">
    <text evidence="1 6">Belongs to the aldehyde dehydrogenase family.</text>
</comment>
<feature type="domain" description="Aldehyde dehydrogenase" evidence="7">
    <location>
        <begin position="19"/>
        <end position="473"/>
    </location>
</feature>
<dbReference type="InterPro" id="IPR016161">
    <property type="entry name" value="Ald_DH/histidinol_DH"/>
</dbReference>
<dbReference type="FunFam" id="3.40.309.10:FF:000012">
    <property type="entry name" value="Betaine aldehyde dehydrogenase"/>
    <property type="match status" value="1"/>
</dbReference>
<dbReference type="RefSeq" id="XP_016627035.1">
    <property type="nucleotide sequence ID" value="XM_016781877.1"/>
</dbReference>
<evidence type="ECO:0000256" key="4">
    <source>
        <dbReference type="ARBA" id="ARBA00049194"/>
    </source>
</evidence>
<dbReference type="PANTHER" id="PTHR11699">
    <property type="entry name" value="ALDEHYDE DEHYDROGENASE-RELATED"/>
    <property type="match status" value="1"/>
</dbReference>
<evidence type="ECO:0000313" key="9">
    <source>
        <dbReference type="Proteomes" id="UP000053411"/>
    </source>
</evidence>
<keyword evidence="2 6" id="KW-0560">Oxidoreductase</keyword>
<dbReference type="EC" id="1.2.1.3" evidence="3"/>
<dbReference type="GO" id="GO:0004029">
    <property type="term" value="F:aldehyde dehydrogenase (NAD+) activity"/>
    <property type="evidence" value="ECO:0007669"/>
    <property type="project" value="UniProtKB-EC"/>
</dbReference>
<evidence type="ECO:0000256" key="6">
    <source>
        <dbReference type="RuleBase" id="RU003345"/>
    </source>
</evidence>
<protein>
    <recommendedName>
        <fullName evidence="3">aldehyde dehydrogenase (NAD(+))</fullName>
        <ecNumber evidence="3">1.2.1.3</ecNumber>
    </recommendedName>
</protein>
<keyword evidence="9" id="KW-1185">Reference proteome</keyword>
<dbReference type="PROSITE" id="PS00070">
    <property type="entry name" value="ALDEHYDE_DEHYDR_CYS"/>
    <property type="match status" value="1"/>
</dbReference>